<keyword evidence="7 20" id="KW-0851">Voltage-gated channel</keyword>
<evidence type="ECO:0000256" key="6">
    <source>
        <dbReference type="ARBA" id="ARBA00022737"/>
    </source>
</evidence>
<dbReference type="FunFam" id="1.10.238.10:FF:000002">
    <property type="entry name" value="Sodium channel protein"/>
    <property type="match status" value="1"/>
</dbReference>
<comment type="function">
    <text evidence="18">Pore-forming subunit of a voltage-gated sodium (Nav) channel that directly mediates the depolarizing phase of action potentials in excitable membranes. Navs, also called VGSCs (voltage-gated sodium channels) or VDSCs (voltage-dependent sodium channels), operate by switching between closed and open conformations depending on the voltage difference across the membrane. In the open conformation they allow Na(+) ions to selectively pass through the pore, along their electrochemical gradient. The influx of Na+ ions provokes membrane depolarization, initiating the propagation of electrical signals throughout cells and tissues.</text>
</comment>
<evidence type="ECO:0000313" key="24">
    <source>
        <dbReference type="Ensembl" id="ENSPNYP00000003639.1"/>
    </source>
</evidence>
<evidence type="ECO:0000256" key="3">
    <source>
        <dbReference type="ARBA" id="ARBA00022461"/>
    </source>
</evidence>
<evidence type="ECO:0000256" key="16">
    <source>
        <dbReference type="ARBA" id="ARBA00036239"/>
    </source>
</evidence>
<feature type="transmembrane region" description="Helical" evidence="20">
    <location>
        <begin position="641"/>
        <end position="669"/>
    </location>
</feature>
<dbReference type="Gene3D" id="1.20.5.1190">
    <property type="entry name" value="iswi atpase"/>
    <property type="match status" value="1"/>
</dbReference>
<evidence type="ECO:0000256" key="22">
    <source>
        <dbReference type="SAM" id="MobiDB-lite"/>
    </source>
</evidence>
<dbReference type="InterPro" id="IPR043203">
    <property type="entry name" value="VGCC_Ca_Na"/>
</dbReference>
<feature type="transmembrane region" description="Helical" evidence="20">
    <location>
        <begin position="1013"/>
        <end position="1029"/>
    </location>
</feature>
<feature type="transmembrane region" description="Helical" evidence="20">
    <location>
        <begin position="1458"/>
        <end position="1480"/>
    </location>
</feature>
<feature type="transmembrane region" description="Helical" evidence="20">
    <location>
        <begin position="974"/>
        <end position="992"/>
    </location>
</feature>
<evidence type="ECO:0000256" key="21">
    <source>
        <dbReference type="SAM" id="Coils"/>
    </source>
</evidence>
<evidence type="ECO:0000256" key="12">
    <source>
        <dbReference type="ARBA" id="ARBA00023157"/>
    </source>
</evidence>
<dbReference type="Ensembl" id="ENSPNYT00000003733.1">
    <property type="protein sequence ID" value="ENSPNYP00000003639.1"/>
    <property type="gene ID" value="ENSPNYG00000002743.1"/>
</dbReference>
<comment type="function">
    <text evidence="20">Mediates the voltage-dependent sodium ion permeability of excitable membranes. Assuming opened or closed conformations in response to the voltage difference across the membrane, the protein forms a sodium-selective channel through which Na(+) ions may pass in accordance with their electrochemical gradient.</text>
</comment>
<feature type="transmembrane region" description="Helical" evidence="20">
    <location>
        <begin position="1041"/>
        <end position="1061"/>
    </location>
</feature>
<dbReference type="FunFam" id="1.10.287.70:FF:000006">
    <property type="entry name" value="Sodium channel protein"/>
    <property type="match status" value="1"/>
</dbReference>
<dbReference type="FunFam" id="1.20.120.350:FF:000005">
    <property type="entry name" value="Sodium channel protein"/>
    <property type="match status" value="1"/>
</dbReference>
<evidence type="ECO:0000256" key="19">
    <source>
        <dbReference type="ARBA" id="ARBA00064899"/>
    </source>
</evidence>
<dbReference type="SUPFAM" id="SSF81324">
    <property type="entry name" value="Voltage-gated potassium channels"/>
    <property type="match status" value="4"/>
</dbReference>
<keyword evidence="5 20" id="KW-0812">Transmembrane</keyword>
<evidence type="ECO:0000256" key="17">
    <source>
        <dbReference type="ARBA" id="ARBA00038083"/>
    </source>
</evidence>
<dbReference type="Pfam" id="PF24609">
    <property type="entry name" value="IQ_SCN5A_C"/>
    <property type="match status" value="1"/>
</dbReference>
<feature type="transmembrane region" description="Helical" evidence="20">
    <location>
        <begin position="253"/>
        <end position="273"/>
    </location>
</feature>
<evidence type="ECO:0000259" key="23">
    <source>
        <dbReference type="PROSITE" id="PS50222"/>
    </source>
</evidence>
<evidence type="ECO:0000256" key="8">
    <source>
        <dbReference type="ARBA" id="ARBA00022989"/>
    </source>
</evidence>
<feature type="coiled-coil region" evidence="21">
    <location>
        <begin position="433"/>
        <end position="467"/>
    </location>
</feature>
<dbReference type="Gene3D" id="1.20.120.350">
    <property type="entry name" value="Voltage-gated potassium channels. Chain C"/>
    <property type="match status" value="4"/>
</dbReference>
<dbReference type="FunFam" id="1.10.287.70:FF:000001">
    <property type="entry name" value="Sodium channel protein"/>
    <property type="match status" value="1"/>
</dbReference>
<dbReference type="PRINTS" id="PR00170">
    <property type="entry name" value="NACHANNEL"/>
</dbReference>
<dbReference type="InterPro" id="IPR027359">
    <property type="entry name" value="Volt_channel_dom_sf"/>
</dbReference>
<feature type="compositionally biased region" description="Acidic residues" evidence="22">
    <location>
        <begin position="868"/>
        <end position="888"/>
    </location>
</feature>
<dbReference type="PANTHER" id="PTHR10037:SF223">
    <property type="entry name" value="SODIUM CHANNEL PROTEIN TYPE 4 SUBUNIT ALPHA"/>
    <property type="match status" value="1"/>
</dbReference>
<feature type="domain" description="EF-hand" evidence="23">
    <location>
        <begin position="1557"/>
        <end position="1592"/>
    </location>
</feature>
<evidence type="ECO:0000256" key="11">
    <source>
        <dbReference type="ARBA" id="ARBA00023136"/>
    </source>
</evidence>
<feature type="compositionally biased region" description="Polar residues" evidence="22">
    <location>
        <begin position="901"/>
        <end position="911"/>
    </location>
</feature>
<dbReference type="InterPro" id="IPR002048">
    <property type="entry name" value="EF_hand_dom"/>
</dbReference>
<evidence type="ECO:0000256" key="10">
    <source>
        <dbReference type="ARBA" id="ARBA00023065"/>
    </source>
</evidence>
<keyword evidence="21" id="KW-0175">Coiled coil</keyword>
<dbReference type="FunFam" id="1.20.120.350:FF:000002">
    <property type="entry name" value="Sodium channel protein"/>
    <property type="match status" value="1"/>
</dbReference>
<dbReference type="InterPro" id="IPR044564">
    <property type="entry name" value="Na_chnl_inactivation_gate"/>
</dbReference>
<evidence type="ECO:0000256" key="5">
    <source>
        <dbReference type="ARBA" id="ARBA00022692"/>
    </source>
</evidence>
<dbReference type="PROSITE" id="PS50096">
    <property type="entry name" value="IQ"/>
    <property type="match status" value="1"/>
</dbReference>
<feature type="transmembrane region" description="Helical" evidence="20">
    <location>
        <begin position="226"/>
        <end position="247"/>
    </location>
</feature>
<dbReference type="GO" id="GO:0005248">
    <property type="term" value="F:voltage-gated sodium channel activity"/>
    <property type="evidence" value="ECO:0007669"/>
    <property type="project" value="InterPro"/>
</dbReference>
<evidence type="ECO:0000256" key="20">
    <source>
        <dbReference type="RuleBase" id="RU361132"/>
    </source>
</evidence>
<evidence type="ECO:0000256" key="4">
    <source>
        <dbReference type="ARBA" id="ARBA00022475"/>
    </source>
</evidence>
<comment type="similarity">
    <text evidence="17">Belongs to the sodium channel (TC 1.A.1.10) family. Nav1.4/SCN4A subfamily.</text>
</comment>
<keyword evidence="11 20" id="KW-0472">Membrane</keyword>
<keyword evidence="12" id="KW-1015">Disulfide bond</keyword>
<feature type="compositionally biased region" description="Acidic residues" evidence="22">
    <location>
        <begin position="920"/>
        <end position="930"/>
    </location>
</feature>
<evidence type="ECO:0000256" key="13">
    <source>
        <dbReference type="ARBA" id="ARBA00023180"/>
    </source>
</evidence>
<keyword evidence="4" id="KW-1003">Cell membrane</keyword>
<dbReference type="InterPro" id="IPR058542">
    <property type="entry name" value="IQ_SCN5A_C"/>
</dbReference>
<dbReference type="GO" id="GO:0001518">
    <property type="term" value="C:voltage-gated sodium channel complex"/>
    <property type="evidence" value="ECO:0007669"/>
    <property type="project" value="UniProtKB-UniRule"/>
</dbReference>
<dbReference type="FunFam" id="1.20.120.350:FF:000004">
    <property type="entry name" value="Sodium channel protein"/>
    <property type="match status" value="1"/>
</dbReference>
<feature type="region of interest" description="Disordered" evidence="22">
    <location>
        <begin position="866"/>
        <end position="930"/>
    </location>
</feature>
<dbReference type="STRING" id="303518.ENSPNYP00000003639"/>
<accession>A0A3B4F1Z1</accession>
<dbReference type="PROSITE" id="PS50222">
    <property type="entry name" value="EF_HAND_2"/>
    <property type="match status" value="1"/>
</dbReference>
<evidence type="ECO:0000256" key="15">
    <source>
        <dbReference type="ARBA" id="ARBA00023303"/>
    </source>
</evidence>
<evidence type="ECO:0000256" key="9">
    <source>
        <dbReference type="ARBA" id="ARBA00023053"/>
    </source>
</evidence>
<evidence type="ECO:0000256" key="14">
    <source>
        <dbReference type="ARBA" id="ARBA00023201"/>
    </source>
</evidence>
<dbReference type="GO" id="GO:0086010">
    <property type="term" value="P:membrane depolarization during action potential"/>
    <property type="evidence" value="ECO:0007669"/>
    <property type="project" value="TreeGrafter"/>
</dbReference>
<dbReference type="GeneTree" id="ENSGT00940000167352"/>
<dbReference type="Gene3D" id="1.10.287.70">
    <property type="match status" value="4"/>
</dbReference>
<feature type="transmembrane region" description="Helical" evidence="20">
    <location>
        <begin position="524"/>
        <end position="548"/>
    </location>
</feature>
<keyword evidence="6" id="KW-0677">Repeat</keyword>
<dbReference type="PANTHER" id="PTHR10037">
    <property type="entry name" value="VOLTAGE-GATED CATION CHANNEL CALCIUM AND SODIUM"/>
    <property type="match status" value="1"/>
</dbReference>
<dbReference type="InterPro" id="IPR001696">
    <property type="entry name" value="Na_channel_asu"/>
</dbReference>
<dbReference type="GO" id="GO:0019228">
    <property type="term" value="P:neuronal action potential"/>
    <property type="evidence" value="ECO:0007669"/>
    <property type="project" value="TreeGrafter"/>
</dbReference>
<keyword evidence="10 20" id="KW-0406">Ion transport</keyword>
<organism evidence="24">
    <name type="scientific">Pundamilia nyererei</name>
    <dbReference type="NCBI Taxonomy" id="303518"/>
    <lineage>
        <taxon>Eukaryota</taxon>
        <taxon>Metazoa</taxon>
        <taxon>Chordata</taxon>
        <taxon>Craniata</taxon>
        <taxon>Vertebrata</taxon>
        <taxon>Euteleostomi</taxon>
        <taxon>Actinopterygii</taxon>
        <taxon>Neopterygii</taxon>
        <taxon>Teleostei</taxon>
        <taxon>Neoteleostei</taxon>
        <taxon>Acanthomorphata</taxon>
        <taxon>Ovalentaria</taxon>
        <taxon>Cichlomorphae</taxon>
        <taxon>Cichliformes</taxon>
        <taxon>Cichlidae</taxon>
        <taxon>African cichlids</taxon>
        <taxon>Pseudocrenilabrinae</taxon>
        <taxon>Haplochromini</taxon>
        <taxon>Pundamilia</taxon>
    </lineage>
</organism>
<proteinExistence type="inferred from homology"/>
<dbReference type="FunFam" id="1.20.120.350:FF:000003">
    <property type="entry name" value="Voltage-dependent sodium channel"/>
    <property type="match status" value="1"/>
</dbReference>
<feature type="transmembrane region" description="Helical" evidence="20">
    <location>
        <begin position="1517"/>
        <end position="1540"/>
    </location>
</feature>
<comment type="subunit">
    <text evidence="19">Voltage-gated sodium (Nav) channels consist of an ion-conducting alpha subunit which is functional on its own associated with regulatory beta subunits.</text>
</comment>
<evidence type="ECO:0000256" key="18">
    <source>
        <dbReference type="ARBA" id="ARBA00055248"/>
    </source>
</evidence>
<keyword evidence="14 20" id="KW-0739">Sodium transport</keyword>
<evidence type="ECO:0000256" key="7">
    <source>
        <dbReference type="ARBA" id="ARBA00022882"/>
    </source>
</evidence>
<feature type="transmembrane region" description="Helical" evidence="20">
    <location>
        <begin position="409"/>
        <end position="436"/>
    </location>
</feature>
<feature type="compositionally biased region" description="Basic and acidic residues" evidence="22">
    <location>
        <begin position="889"/>
        <end position="900"/>
    </location>
</feature>
<comment type="caution">
    <text evidence="20">Lacks conserved residue(s) required for the propagation of feature annotation.</text>
</comment>
<comment type="subcellular location">
    <subcellularLocation>
        <location evidence="1 20">Cell membrane</location>
        <topology evidence="1 20">Multi-pass membrane protein</topology>
    </subcellularLocation>
</comment>
<feature type="transmembrane region" description="Helical" evidence="20">
    <location>
        <begin position="1360"/>
        <end position="1376"/>
    </location>
</feature>
<feature type="transmembrane region" description="Helical" evidence="20">
    <location>
        <begin position="129"/>
        <end position="150"/>
    </location>
</feature>
<protein>
    <recommendedName>
        <fullName evidence="20">Sodium channel protein</fullName>
    </recommendedName>
</protein>
<name>A0A3B4F1Z1_9CICH</name>
<feature type="transmembrane region" description="Helical" evidence="20">
    <location>
        <begin position="1090"/>
        <end position="1116"/>
    </location>
</feature>
<dbReference type="InterPro" id="IPR005821">
    <property type="entry name" value="Ion_trans_dom"/>
</dbReference>
<dbReference type="Pfam" id="PF00520">
    <property type="entry name" value="Ion_trans"/>
    <property type="match status" value="4"/>
</dbReference>
<dbReference type="CDD" id="cd23767">
    <property type="entry name" value="IQCD"/>
    <property type="match status" value="1"/>
</dbReference>
<keyword evidence="13" id="KW-0325">Glycoprotein</keyword>
<feature type="transmembrane region" description="Helical" evidence="20">
    <location>
        <begin position="560"/>
        <end position="579"/>
    </location>
</feature>
<keyword evidence="3 20" id="KW-0894">Sodium channel</keyword>
<sequence length="1801" mass="205212">MVLLLPPPGTDAFRPFTRESLAKIKRLEEERKKAAEVKADDEEPATPNADLEAGKGLPMIFGDPPPELLNTPLEDIDPFYETQKTFIVITKGNTIFRFNAEPACYILSPFSLVRRGAIKILIHSYPFDLLSVFYMFIMITILSNCVFMTMSNPPAWSKTVEYVFTGIYTFEATVKVLSRGFCVGSFTFLRDPWNWLDFMVISMAYVTEFVDLGNVSALRTFRVLRALKTITVIPGLKTIVAALIQSVKKMGDVMILTVFALAVFALVGLQLFMGNLRQKCVRWPIQTNDTMFEIFNGTSSSNNTVDFNDTIGLNDTYTNSTFNFTEYIENSENHYFLEGSQDALICGNSSDAGKCPEGYTCMKAGRNPNFGYTSFDSFGWAFLALFRLMTQDYWENLFQLIMRAAGRTYMMFFVVVIFLGSFYLINLILAVVAMAYDEQNQATRQEAIEKEEEFQRLLEQVKNQEQVTCTGLPPSPQFNITFCFLPLELEEAQRPCPPGWYKFADLFLKWDCCTPWVVFKKRVYFVVMDPFVDLAITICIVLNTLFMAMEHYPMTPEFDYMLSVGNLVFTGIFTAEMVFKLIAMDPYYYFQVGWNIFDSIIVTLSLVELGLANVQGLSVLRSFRLLRVFKLAKSWPTLNMLIKIIGNSVGALGNLTLVLAIIVFIFAVVGMQLFGKNYNDCVCKISLDCELPRWHMNDFFHSFLIVFRILCGEWIETMWDCMEVAGTGMCLVVFMLVMVIGNLVVLNLFLALLLSSFSGDNLSAGEDDGEMNNLQIAIGRITRFIDWFKAFIIQTILRTLGRKPKEPDEGPADDVDPKTEGIEMNHLDTSQTFKLADGISDCLVEGRPSGFIVDGEFSLSVPIAQGESDFENLGEDDEDDEDETSDSNDDNHSESLDEGHSQQNTDSSVCSTADYRPPEPEPEIEEPEPLEPEACFTDNCVGRWPCLMVDITQDKGKKWWNLRKTCFTIVEHDWFETFIIFMILLSSGALAFEDIYIEKRRTIKIILEYADKIFTYIFVIEMLLKWVAYGFKTYFTNAWCWLDFFIVDISLISLVANWMGYSDLGPIKSLRTLRALRPLRALSRFEGMRVVVNALVGAIPSIFNVLLVCLIFWLIFSIMGVNLFAGKFYRCINTTSEELFPITEVNNRSDCMAIKEATQEARWVNMKVNYDNVGQGYLSLLQVATFKGWMDIMYAAVDSREVEEQPSYEINLYMYMYFVIFIIFGSFFTLNLFIGVIIDNFSQQKKKINEDIFMTDEQKKYYEAMKKLGSKKPQKPIPRPTNLIQGIVFDFISQQFFDIFIMVLICLNMVSMMVETDDQSAEKENFLFKLNVAFIVVFTGECVLKVFALRQYYFTNGWNIFDFVVVILSIAGTMLSDLIEKYFVSPTLFRVIRLARIGRILRLIKGAKGIRTLLFALMMSLPALFNIGLLLFLNMFIFSIFGMSNFAYVKKEAGLDDIFNFETFGGSIICLFQITTSAGWDGLLLPMLNREPPDCDPDFEHPGTNVKGNCGSPGMGMVFFCSYIIISFLVVVNMYIAIILENFNVAQEESSDPLSEDDFEMFNETWEKFDIDGTQFIEYSQLSDFCDTLQEPLKVAKPNLFQLIEMDLPLVAGDKIHYLDVLMAVTQLILGNTVEMEAIRNSTEEKFKDSKDTFAPVVTTVRHKEEQRAAVVIQRAYRSHLLRRCLCHAAFMHRSKKMGRKKEGDDPPEKKGLIARRLGVLYGSNAELAEEMEQAALETLARQQPSNPEALSHYREARCCPETPVQNIVVVPVEVTNEVLLHSAPNQHLLTLQANLRESVV</sequence>
<evidence type="ECO:0000256" key="2">
    <source>
        <dbReference type="ARBA" id="ARBA00022448"/>
    </source>
</evidence>
<feature type="transmembrane region" description="Helical" evidence="20">
    <location>
        <begin position="1215"/>
        <end position="1238"/>
    </location>
</feature>
<feature type="transmembrane region" description="Helical" evidence="20">
    <location>
        <begin position="599"/>
        <end position="620"/>
    </location>
</feature>
<dbReference type="CDD" id="cd13433">
    <property type="entry name" value="Na_channel_gate"/>
    <property type="match status" value="1"/>
</dbReference>
<dbReference type="Pfam" id="PF06512">
    <property type="entry name" value="Na_trans_assoc"/>
    <property type="match status" value="1"/>
</dbReference>
<reference evidence="24" key="1">
    <citation type="submission" date="2023-09" db="UniProtKB">
        <authorList>
            <consortium name="Ensembl"/>
        </authorList>
    </citation>
    <scope>IDENTIFICATION</scope>
</reference>
<feature type="transmembrane region" description="Helical" evidence="20">
    <location>
        <begin position="1326"/>
        <end position="1348"/>
    </location>
</feature>
<keyword evidence="2 20" id="KW-0813">Transport</keyword>
<comment type="catalytic activity">
    <reaction evidence="16">
        <text>Na(+)(in) = Na(+)(out)</text>
        <dbReference type="Rhea" id="RHEA:34963"/>
        <dbReference type="ChEBI" id="CHEBI:29101"/>
    </reaction>
</comment>
<feature type="transmembrane region" description="Helical" evidence="20">
    <location>
        <begin position="1296"/>
        <end position="1314"/>
    </location>
</feature>
<feature type="transmembrane region" description="Helical" evidence="20">
    <location>
        <begin position="1413"/>
        <end position="1438"/>
    </location>
</feature>
<keyword evidence="9 20" id="KW-0915">Sodium</keyword>
<keyword evidence="15 20" id="KW-0407">Ion channel</keyword>
<dbReference type="Gene3D" id="1.10.238.10">
    <property type="entry name" value="EF-hand"/>
    <property type="match status" value="1"/>
</dbReference>
<evidence type="ECO:0000256" key="1">
    <source>
        <dbReference type="ARBA" id="ARBA00004651"/>
    </source>
</evidence>
<feature type="transmembrane region" description="Helical" evidence="20">
    <location>
        <begin position="731"/>
        <end position="754"/>
    </location>
</feature>
<dbReference type="GO" id="GO:0005509">
    <property type="term" value="F:calcium ion binding"/>
    <property type="evidence" value="ECO:0007669"/>
    <property type="project" value="InterPro"/>
</dbReference>
<dbReference type="InterPro" id="IPR010526">
    <property type="entry name" value="Na_trans_assoc_dom"/>
</dbReference>
<keyword evidence="8 20" id="KW-1133">Transmembrane helix</keyword>